<gene>
    <name evidence="2" type="ORF">FG385_01695</name>
</gene>
<dbReference type="Pfam" id="PF12802">
    <property type="entry name" value="MarR_2"/>
    <property type="match status" value="1"/>
</dbReference>
<dbReference type="AlphaFoldDB" id="A0A5C4MCD6"/>
<dbReference type="PANTHER" id="PTHR33164:SF43">
    <property type="entry name" value="HTH-TYPE TRANSCRIPTIONAL REPRESSOR YETL"/>
    <property type="match status" value="1"/>
</dbReference>
<dbReference type="PANTHER" id="PTHR33164">
    <property type="entry name" value="TRANSCRIPTIONAL REGULATOR, MARR FAMILY"/>
    <property type="match status" value="1"/>
</dbReference>
<evidence type="ECO:0000313" key="2">
    <source>
        <dbReference type="EMBL" id="TNC29691.1"/>
    </source>
</evidence>
<dbReference type="OrthoDB" id="8635520at2"/>
<dbReference type="EMBL" id="VDFW01000001">
    <property type="protein sequence ID" value="TNC29691.1"/>
    <property type="molecule type" value="Genomic_DNA"/>
</dbReference>
<feature type="domain" description="HTH marR-type" evidence="1">
    <location>
        <begin position="14"/>
        <end position="155"/>
    </location>
</feature>
<proteinExistence type="predicted"/>
<accession>A0A5C4MCD6</accession>
<dbReference type="InterPro" id="IPR036388">
    <property type="entry name" value="WH-like_DNA-bd_sf"/>
</dbReference>
<name>A0A5C4MCD6_9PSEU</name>
<dbReference type="Gene3D" id="1.10.10.10">
    <property type="entry name" value="Winged helix-like DNA-binding domain superfamily/Winged helix DNA-binding domain"/>
    <property type="match status" value="1"/>
</dbReference>
<dbReference type="GO" id="GO:0006950">
    <property type="term" value="P:response to stress"/>
    <property type="evidence" value="ECO:0007669"/>
    <property type="project" value="TreeGrafter"/>
</dbReference>
<evidence type="ECO:0000313" key="3">
    <source>
        <dbReference type="Proteomes" id="UP000305546"/>
    </source>
</evidence>
<comment type="caution">
    <text evidence="2">The sequence shown here is derived from an EMBL/GenBank/DDBJ whole genome shotgun (WGS) entry which is preliminary data.</text>
</comment>
<organism evidence="2 3">
    <name type="scientific">Amycolatopsis alkalitolerans</name>
    <dbReference type="NCBI Taxonomy" id="2547244"/>
    <lineage>
        <taxon>Bacteria</taxon>
        <taxon>Bacillati</taxon>
        <taxon>Actinomycetota</taxon>
        <taxon>Actinomycetes</taxon>
        <taxon>Pseudonocardiales</taxon>
        <taxon>Pseudonocardiaceae</taxon>
        <taxon>Amycolatopsis</taxon>
    </lineage>
</organism>
<dbReference type="SUPFAM" id="SSF46785">
    <property type="entry name" value="Winged helix' DNA-binding domain"/>
    <property type="match status" value="1"/>
</dbReference>
<dbReference type="InterPro" id="IPR039422">
    <property type="entry name" value="MarR/SlyA-like"/>
</dbReference>
<dbReference type="PRINTS" id="PR00598">
    <property type="entry name" value="HTHMARR"/>
</dbReference>
<dbReference type="InterPro" id="IPR036390">
    <property type="entry name" value="WH_DNA-bd_sf"/>
</dbReference>
<dbReference type="SMART" id="SM00347">
    <property type="entry name" value="HTH_MARR"/>
    <property type="match status" value="1"/>
</dbReference>
<evidence type="ECO:0000259" key="1">
    <source>
        <dbReference type="PROSITE" id="PS50995"/>
    </source>
</evidence>
<sequence>MGAPDGGAVRRSGDARGGRAVNDVAARAWGRMLDLVLERNDRRKEVVDALGMSFVKTKALRRLAARPMTMRELAEELLTDRPYATVLVDDLERRGLVQREVHPEDRRSKIVSVTPAGRAVSDTSAQILQRAPASLLALPEEDLAALDRILARLAE</sequence>
<keyword evidence="3" id="KW-1185">Reference proteome</keyword>
<dbReference type="GO" id="GO:0003700">
    <property type="term" value="F:DNA-binding transcription factor activity"/>
    <property type="evidence" value="ECO:0007669"/>
    <property type="project" value="InterPro"/>
</dbReference>
<dbReference type="PROSITE" id="PS50995">
    <property type="entry name" value="HTH_MARR_2"/>
    <property type="match status" value="1"/>
</dbReference>
<reference evidence="2 3" key="1">
    <citation type="submission" date="2019-06" db="EMBL/GenBank/DDBJ databases">
        <title>Amycolatopsis alkalitolerans sp. nov., isolated from Gastrodia elata Blume.</title>
        <authorList>
            <person name="Narsing Rao M.P."/>
            <person name="Li W.J."/>
        </authorList>
    </citation>
    <scope>NUCLEOTIDE SEQUENCE [LARGE SCALE GENOMIC DNA]</scope>
    <source>
        <strain evidence="2 3">SYSUP0005</strain>
    </source>
</reference>
<dbReference type="InterPro" id="IPR000835">
    <property type="entry name" value="HTH_MarR-typ"/>
</dbReference>
<protein>
    <submittedName>
        <fullName evidence="2">MarR family transcriptional regulator</fullName>
    </submittedName>
</protein>
<dbReference type="Proteomes" id="UP000305546">
    <property type="component" value="Unassembled WGS sequence"/>
</dbReference>